<dbReference type="Gene3D" id="3.40.50.1400">
    <property type="match status" value="2"/>
</dbReference>
<evidence type="ECO:0000313" key="4">
    <source>
        <dbReference type="Proteomes" id="UP000460949"/>
    </source>
</evidence>
<dbReference type="CDD" id="cd03414">
    <property type="entry name" value="CbiX_SirB_C"/>
    <property type="match status" value="1"/>
</dbReference>
<dbReference type="RefSeq" id="WP_160835563.1">
    <property type="nucleotide sequence ID" value="NZ_WMET01000001.1"/>
</dbReference>
<evidence type="ECO:0000313" key="3">
    <source>
        <dbReference type="EMBL" id="MYL19147.1"/>
    </source>
</evidence>
<accession>A0A845DYM6</accession>
<organism evidence="3 4">
    <name type="scientific">Halobacillus litoralis</name>
    <dbReference type="NCBI Taxonomy" id="45668"/>
    <lineage>
        <taxon>Bacteria</taxon>
        <taxon>Bacillati</taxon>
        <taxon>Bacillota</taxon>
        <taxon>Bacilli</taxon>
        <taxon>Bacillales</taxon>
        <taxon>Bacillaceae</taxon>
        <taxon>Halobacillus</taxon>
    </lineage>
</organism>
<name>A0A845DYM6_9BACI</name>
<protein>
    <submittedName>
        <fullName evidence="3">Sirohydrochlorin chelatase</fullName>
    </submittedName>
</protein>
<dbReference type="InterPro" id="IPR050963">
    <property type="entry name" value="Sirohydro_Cobaltochel/CbiX"/>
</dbReference>
<dbReference type="CDD" id="cd03416">
    <property type="entry name" value="CbiX_SirB_N"/>
    <property type="match status" value="1"/>
</dbReference>
<dbReference type="Pfam" id="PF01903">
    <property type="entry name" value="CbiX"/>
    <property type="match status" value="2"/>
</dbReference>
<dbReference type="Proteomes" id="UP000460949">
    <property type="component" value="Unassembled WGS sequence"/>
</dbReference>
<evidence type="ECO:0000256" key="2">
    <source>
        <dbReference type="ARBA" id="ARBA00023239"/>
    </source>
</evidence>
<comment type="caution">
    <text evidence="3">The sequence shown here is derived from an EMBL/GenBank/DDBJ whole genome shotgun (WGS) entry which is preliminary data.</text>
</comment>
<dbReference type="PANTHER" id="PTHR33542:SF3">
    <property type="entry name" value="SIROHYDROCHLORIN FERROCHELATASE, CHLOROPLASTIC"/>
    <property type="match status" value="1"/>
</dbReference>
<proteinExistence type="predicted"/>
<sequence length="247" mass="27451">MKAVLYVSHGSRRKAATRQAEDFLHRAAGAHDRPYEICYLELAHPDITEGMRRLVEKGADAVVVQPVLLLSAGHYYKDIPEELDRISGSYPELTISYGEPLGVQDNIIKALAERIQETNPPVGKETNILLVGRGSHHPDTPAAVEKIAGRLGEEMSGTSVDVCYLAALSPRFFEAFQRSVEAYEHTIVVPYLWFTGVLMEEIQAVVHQAVQRGYSAAAAHHLQDHPAMEQSLQFRVNEALNKLSRVE</sequence>
<dbReference type="EMBL" id="WMET01000001">
    <property type="protein sequence ID" value="MYL19147.1"/>
    <property type="molecule type" value="Genomic_DNA"/>
</dbReference>
<dbReference type="AlphaFoldDB" id="A0A845DYM6"/>
<gene>
    <name evidence="3" type="ORF">GLW04_04545</name>
</gene>
<keyword evidence="2" id="KW-0456">Lyase</keyword>
<reference evidence="3 4" key="1">
    <citation type="submission" date="2019-11" db="EMBL/GenBank/DDBJ databases">
        <title>Genome sequences of 17 halophilic strains isolated from different environments.</title>
        <authorList>
            <person name="Furrow R.E."/>
        </authorList>
    </citation>
    <scope>NUCLEOTIDE SEQUENCE [LARGE SCALE GENOMIC DNA]</scope>
    <source>
        <strain evidence="3 4">22511_23_Filter</strain>
    </source>
</reference>
<dbReference type="InterPro" id="IPR002762">
    <property type="entry name" value="CbiX-like"/>
</dbReference>
<dbReference type="GO" id="GO:0016829">
    <property type="term" value="F:lyase activity"/>
    <property type="evidence" value="ECO:0007669"/>
    <property type="project" value="UniProtKB-KW"/>
</dbReference>
<dbReference type="GO" id="GO:0046872">
    <property type="term" value="F:metal ion binding"/>
    <property type="evidence" value="ECO:0007669"/>
    <property type="project" value="UniProtKB-KW"/>
</dbReference>
<dbReference type="SUPFAM" id="SSF53800">
    <property type="entry name" value="Chelatase"/>
    <property type="match status" value="1"/>
</dbReference>
<evidence type="ECO:0000256" key="1">
    <source>
        <dbReference type="ARBA" id="ARBA00022723"/>
    </source>
</evidence>
<keyword evidence="1" id="KW-0479">Metal-binding</keyword>
<dbReference type="PANTHER" id="PTHR33542">
    <property type="entry name" value="SIROHYDROCHLORIN FERROCHELATASE, CHLOROPLASTIC"/>
    <property type="match status" value="1"/>
</dbReference>